<gene>
    <name evidence="1" type="ORF">RHMOL_Rhmol07G0262600</name>
</gene>
<name>A0ACC0N6L8_RHOML</name>
<organism evidence="1 2">
    <name type="scientific">Rhododendron molle</name>
    <name type="common">Chinese azalea</name>
    <name type="synonym">Azalea mollis</name>
    <dbReference type="NCBI Taxonomy" id="49168"/>
    <lineage>
        <taxon>Eukaryota</taxon>
        <taxon>Viridiplantae</taxon>
        <taxon>Streptophyta</taxon>
        <taxon>Embryophyta</taxon>
        <taxon>Tracheophyta</taxon>
        <taxon>Spermatophyta</taxon>
        <taxon>Magnoliopsida</taxon>
        <taxon>eudicotyledons</taxon>
        <taxon>Gunneridae</taxon>
        <taxon>Pentapetalae</taxon>
        <taxon>asterids</taxon>
        <taxon>Ericales</taxon>
        <taxon>Ericaceae</taxon>
        <taxon>Ericoideae</taxon>
        <taxon>Rhodoreae</taxon>
        <taxon>Rhododendron</taxon>
    </lineage>
</organism>
<keyword evidence="2" id="KW-1185">Reference proteome</keyword>
<reference evidence="1" key="1">
    <citation type="submission" date="2022-02" db="EMBL/GenBank/DDBJ databases">
        <title>Plant Genome Project.</title>
        <authorList>
            <person name="Zhang R.-G."/>
        </authorList>
    </citation>
    <scope>NUCLEOTIDE SEQUENCE</scope>
    <source>
        <strain evidence="1">AT1</strain>
    </source>
</reference>
<comment type="caution">
    <text evidence="1">The sequence shown here is derived from an EMBL/GenBank/DDBJ whole genome shotgun (WGS) entry which is preliminary data.</text>
</comment>
<sequence length="66" mass="7247">MGEAHIIKGKRTKRQRLQSPIPFSNATCDSSGRDRENAYCSAGLAESATTEEEEEDMMANCLILLA</sequence>
<protein>
    <submittedName>
        <fullName evidence="1">Uncharacterized protein</fullName>
    </submittedName>
</protein>
<proteinExistence type="predicted"/>
<evidence type="ECO:0000313" key="1">
    <source>
        <dbReference type="EMBL" id="KAI8548292.1"/>
    </source>
</evidence>
<accession>A0ACC0N6L8</accession>
<evidence type="ECO:0000313" key="2">
    <source>
        <dbReference type="Proteomes" id="UP001062846"/>
    </source>
</evidence>
<dbReference type="Proteomes" id="UP001062846">
    <property type="component" value="Chromosome 7"/>
</dbReference>
<dbReference type="EMBL" id="CM046394">
    <property type="protein sequence ID" value="KAI8548292.1"/>
    <property type="molecule type" value="Genomic_DNA"/>
</dbReference>